<dbReference type="AlphaFoldDB" id="A0A1R1SGQ6"/>
<dbReference type="Proteomes" id="UP000186168">
    <property type="component" value="Unassembled WGS sequence"/>
</dbReference>
<organism evidence="1 2">
    <name type="scientific">Streptomyces sparsogenes DSM 40356</name>
    <dbReference type="NCBI Taxonomy" id="1331668"/>
    <lineage>
        <taxon>Bacteria</taxon>
        <taxon>Bacillati</taxon>
        <taxon>Actinomycetota</taxon>
        <taxon>Actinomycetes</taxon>
        <taxon>Kitasatosporales</taxon>
        <taxon>Streptomycetaceae</taxon>
        <taxon>Streptomyces</taxon>
    </lineage>
</organism>
<sequence>MEVDGFVALATSRQLSGVGQIVDMSVQVEQIKECLDIPFIHVMSLPLRMRRLCAELAPTAKESIHSHRA</sequence>
<reference evidence="1 2" key="1">
    <citation type="submission" date="2013-05" db="EMBL/GenBank/DDBJ databases">
        <title>Genome sequence of Streptomyces sparsogenes DSM 40356.</title>
        <authorList>
            <person name="Coyne S."/>
            <person name="Seebeck F.P."/>
        </authorList>
    </citation>
    <scope>NUCLEOTIDE SEQUENCE [LARGE SCALE GENOMIC DNA]</scope>
    <source>
        <strain evidence="1 2">DSM 40356</strain>
    </source>
</reference>
<comment type="caution">
    <text evidence="1">The sequence shown here is derived from an EMBL/GenBank/DDBJ whole genome shotgun (WGS) entry which is preliminary data.</text>
</comment>
<gene>
    <name evidence="1" type="ORF">SPAR_21100</name>
</gene>
<name>A0A1R1SGQ6_9ACTN</name>
<evidence type="ECO:0000313" key="2">
    <source>
        <dbReference type="Proteomes" id="UP000186168"/>
    </source>
</evidence>
<evidence type="ECO:0000313" key="1">
    <source>
        <dbReference type="EMBL" id="OMI37443.1"/>
    </source>
</evidence>
<protein>
    <submittedName>
        <fullName evidence="1">Uncharacterized protein</fullName>
    </submittedName>
</protein>
<keyword evidence="2" id="KW-1185">Reference proteome</keyword>
<accession>A0A1R1SGQ6</accession>
<dbReference type="EMBL" id="ASQP01000292">
    <property type="protein sequence ID" value="OMI37443.1"/>
    <property type="molecule type" value="Genomic_DNA"/>
</dbReference>
<proteinExistence type="predicted"/>